<protein>
    <submittedName>
        <fullName evidence="4">Putative hydrolase</fullName>
    </submittedName>
</protein>
<evidence type="ECO:0000313" key="4">
    <source>
        <dbReference type="EMBL" id="KPI43480.1"/>
    </source>
</evidence>
<dbReference type="NCBIfam" id="TIGR01879">
    <property type="entry name" value="hydantase"/>
    <property type="match status" value="1"/>
</dbReference>
<reference evidence="4 5" key="1">
    <citation type="submission" date="2015-06" db="EMBL/GenBank/DDBJ databases">
        <title>Draft genome of the ant-associated black yeast Phialophora attae CBS 131958.</title>
        <authorList>
            <person name="Moreno L.F."/>
            <person name="Stielow B.J."/>
            <person name="de Hoog S."/>
            <person name="Vicente V.A."/>
            <person name="Weiss V.A."/>
            <person name="de Vries M."/>
            <person name="Cruz L.M."/>
            <person name="Souza E.M."/>
        </authorList>
    </citation>
    <scope>NUCLEOTIDE SEQUENCE [LARGE SCALE GENOMIC DNA]</scope>
    <source>
        <strain evidence="4 5">CBS 131958</strain>
    </source>
</reference>
<name>A0A0N1P2B5_9EURO</name>
<dbReference type="STRING" id="1664694.A0A0N1P2B5"/>
<organism evidence="4 5">
    <name type="scientific">Cyphellophora attinorum</name>
    <dbReference type="NCBI Taxonomy" id="1664694"/>
    <lineage>
        <taxon>Eukaryota</taxon>
        <taxon>Fungi</taxon>
        <taxon>Dikarya</taxon>
        <taxon>Ascomycota</taxon>
        <taxon>Pezizomycotina</taxon>
        <taxon>Eurotiomycetes</taxon>
        <taxon>Chaetothyriomycetidae</taxon>
        <taxon>Chaetothyriales</taxon>
        <taxon>Cyphellophoraceae</taxon>
        <taxon>Cyphellophora</taxon>
    </lineage>
</organism>
<dbReference type="RefSeq" id="XP_018003443.1">
    <property type="nucleotide sequence ID" value="XM_018147315.1"/>
</dbReference>
<evidence type="ECO:0000259" key="3">
    <source>
        <dbReference type="Pfam" id="PF07687"/>
    </source>
</evidence>
<dbReference type="EMBL" id="LFJN01000005">
    <property type="protein sequence ID" value="KPI43480.1"/>
    <property type="molecule type" value="Genomic_DNA"/>
</dbReference>
<evidence type="ECO:0000256" key="1">
    <source>
        <dbReference type="ARBA" id="ARBA00006247"/>
    </source>
</evidence>
<evidence type="ECO:0000313" key="5">
    <source>
        <dbReference type="Proteomes" id="UP000038010"/>
    </source>
</evidence>
<dbReference type="InterPro" id="IPR010158">
    <property type="entry name" value="Amidase_Cbmase"/>
</dbReference>
<dbReference type="InterPro" id="IPR036264">
    <property type="entry name" value="Bact_exopeptidase_dim_dom"/>
</dbReference>
<dbReference type="AlphaFoldDB" id="A0A0N1P2B5"/>
<evidence type="ECO:0000256" key="2">
    <source>
        <dbReference type="ARBA" id="ARBA00022801"/>
    </source>
</evidence>
<dbReference type="SUPFAM" id="SSF53187">
    <property type="entry name" value="Zn-dependent exopeptidases"/>
    <property type="match status" value="1"/>
</dbReference>
<dbReference type="Pfam" id="PF07687">
    <property type="entry name" value="M20_dimer"/>
    <property type="match status" value="1"/>
</dbReference>
<comment type="similarity">
    <text evidence="1">Belongs to the peptidase M20A family.</text>
</comment>
<feature type="domain" description="Peptidase M20 dimerisation" evidence="3">
    <location>
        <begin position="288"/>
        <end position="389"/>
    </location>
</feature>
<dbReference type="Gene3D" id="3.30.70.360">
    <property type="match status" value="1"/>
</dbReference>
<dbReference type="Pfam" id="PF01546">
    <property type="entry name" value="Peptidase_M20"/>
    <property type="match status" value="1"/>
</dbReference>
<gene>
    <name evidence="4" type="ORF">AB675_6984</name>
</gene>
<dbReference type="InterPro" id="IPR002933">
    <property type="entry name" value="Peptidase_M20"/>
</dbReference>
<dbReference type="Proteomes" id="UP000038010">
    <property type="component" value="Unassembled WGS sequence"/>
</dbReference>
<dbReference type="SUPFAM" id="SSF55031">
    <property type="entry name" value="Bacterial exopeptidase dimerisation domain"/>
    <property type="match status" value="1"/>
</dbReference>
<proteinExistence type="inferred from homology"/>
<dbReference type="OrthoDB" id="4676at2759"/>
<dbReference type="CDD" id="cd03884">
    <property type="entry name" value="M20_bAS"/>
    <property type="match status" value="1"/>
</dbReference>
<dbReference type="Gene3D" id="3.40.630.10">
    <property type="entry name" value="Zn peptidases"/>
    <property type="match status" value="1"/>
</dbReference>
<dbReference type="VEuPathDB" id="FungiDB:AB675_6984"/>
<keyword evidence="2 4" id="KW-0378">Hydrolase</keyword>
<keyword evidence="5" id="KW-1185">Reference proteome</keyword>
<dbReference type="GO" id="GO:0016813">
    <property type="term" value="F:hydrolase activity, acting on carbon-nitrogen (but not peptide) bonds, in linear amidines"/>
    <property type="evidence" value="ECO:0007669"/>
    <property type="project" value="InterPro"/>
</dbReference>
<comment type="caution">
    <text evidence="4">The sequence shown here is derived from an EMBL/GenBank/DDBJ whole genome shotgun (WGS) entry which is preliminary data.</text>
</comment>
<dbReference type="InterPro" id="IPR011650">
    <property type="entry name" value="Peptidase_M20_dimer"/>
</dbReference>
<dbReference type="GeneID" id="28739194"/>
<accession>A0A0N1P2B5</accession>
<sequence length="495" mass="53612">MSSRSLYRHLTSTTTQTFHCSSRPCKLPVHLPSTPHLSHRCNITTAALSDQQIASLRANSTRLSSLIHSTATHGAANRYGSHPDETGLTRLALSPADRLARDWFVAETKSLGCEVTVDAVGNIFAVRPGIASKENGGKGERRPATFAGSHLDSQPTGGRYDGVLGVCAGVEILRVLEEEGIETRGDVGVVNWTNEEGARWGVSMMGSGVWSGANDLDEVWALRDQLDGAGNEGRGRTVKEELEAIGYLGSHPVGGEDRFHMAAHFELHIEQARRLEELRKNVGVVKGVQGYTWLDVVVKGKQSHAGTTRFEYRADALFATSRMISTVRAIAVDMNALATVGTLELRGGASINTVPGEVHFTIDLRHPHAGKLEQLTKRVKRMLVEFADKYSTKVQTDTLFHNPPTIFDKQAMACIAESAQAVMGTKTVPELTSGAGHDSVHTSKHCPTAMIFVPCKDGLSHHPEEFATEEASADGASVLLQAVVRWDRQRGDLGD</sequence>
<dbReference type="PANTHER" id="PTHR32494:SF5">
    <property type="entry name" value="ALLANTOATE AMIDOHYDROLASE"/>
    <property type="match status" value="1"/>
</dbReference>
<dbReference type="PANTHER" id="PTHR32494">
    <property type="entry name" value="ALLANTOATE DEIMINASE-RELATED"/>
    <property type="match status" value="1"/>
</dbReference>